<keyword evidence="2" id="KW-1133">Transmembrane helix</keyword>
<evidence type="ECO:0000256" key="2">
    <source>
        <dbReference type="SAM" id="Phobius"/>
    </source>
</evidence>
<feature type="compositionally biased region" description="Basic and acidic residues" evidence="1">
    <location>
        <begin position="377"/>
        <end position="387"/>
    </location>
</feature>
<dbReference type="EMBL" id="CM026423">
    <property type="protein sequence ID" value="KAG0585059.1"/>
    <property type="molecule type" value="Genomic_DNA"/>
</dbReference>
<protein>
    <submittedName>
        <fullName evidence="3">Uncharacterized protein</fullName>
    </submittedName>
</protein>
<keyword evidence="2" id="KW-0812">Transmembrane</keyword>
<evidence type="ECO:0000313" key="4">
    <source>
        <dbReference type="Proteomes" id="UP000822688"/>
    </source>
</evidence>
<feature type="compositionally biased region" description="Basic and acidic residues" evidence="1">
    <location>
        <begin position="394"/>
        <end position="410"/>
    </location>
</feature>
<feature type="compositionally biased region" description="Basic and acidic residues" evidence="1">
    <location>
        <begin position="59"/>
        <end position="73"/>
    </location>
</feature>
<accession>A0A8T0IPX8</accession>
<feature type="region of interest" description="Disordered" evidence="1">
    <location>
        <begin position="58"/>
        <end position="90"/>
    </location>
</feature>
<feature type="compositionally biased region" description="Acidic residues" evidence="1">
    <location>
        <begin position="202"/>
        <end position="223"/>
    </location>
</feature>
<feature type="region of interest" description="Disordered" evidence="1">
    <location>
        <begin position="373"/>
        <end position="428"/>
    </location>
</feature>
<feature type="transmembrane region" description="Helical" evidence="2">
    <location>
        <begin position="9"/>
        <end position="28"/>
    </location>
</feature>
<evidence type="ECO:0000256" key="1">
    <source>
        <dbReference type="SAM" id="MobiDB-lite"/>
    </source>
</evidence>
<feature type="region of interest" description="Disordered" evidence="1">
    <location>
        <begin position="335"/>
        <end position="361"/>
    </location>
</feature>
<gene>
    <name evidence="3" type="ORF">KC19_3G254400</name>
</gene>
<dbReference type="PANTHER" id="PTHR34125">
    <property type="entry name" value="OS01G0762900 PROTEIN"/>
    <property type="match status" value="1"/>
</dbReference>
<keyword evidence="2" id="KW-0472">Membrane</keyword>
<reference evidence="3" key="1">
    <citation type="submission" date="2020-06" db="EMBL/GenBank/DDBJ databases">
        <title>WGS assembly of Ceratodon purpureus strain R40.</title>
        <authorList>
            <person name="Carey S.B."/>
            <person name="Jenkins J."/>
            <person name="Shu S."/>
            <person name="Lovell J.T."/>
            <person name="Sreedasyam A."/>
            <person name="Maumus F."/>
            <person name="Tiley G.P."/>
            <person name="Fernandez-Pozo N."/>
            <person name="Barry K."/>
            <person name="Chen C."/>
            <person name="Wang M."/>
            <person name="Lipzen A."/>
            <person name="Daum C."/>
            <person name="Saski C.A."/>
            <person name="Payton A.C."/>
            <person name="Mcbreen J.C."/>
            <person name="Conrad R.E."/>
            <person name="Kollar L.M."/>
            <person name="Olsson S."/>
            <person name="Huttunen S."/>
            <person name="Landis J.B."/>
            <person name="Wickett N.J."/>
            <person name="Johnson M.G."/>
            <person name="Rensing S.A."/>
            <person name="Grimwood J."/>
            <person name="Schmutz J."/>
            <person name="Mcdaniel S.F."/>
        </authorList>
    </citation>
    <scope>NUCLEOTIDE SEQUENCE</scope>
    <source>
        <strain evidence="3">R40</strain>
    </source>
</reference>
<proteinExistence type="predicted"/>
<feature type="compositionally biased region" description="Polar residues" evidence="1">
    <location>
        <begin position="349"/>
        <end position="361"/>
    </location>
</feature>
<feature type="compositionally biased region" description="Low complexity" evidence="1">
    <location>
        <begin position="274"/>
        <end position="283"/>
    </location>
</feature>
<feature type="compositionally biased region" description="Basic and acidic residues" evidence="1">
    <location>
        <begin position="418"/>
        <end position="428"/>
    </location>
</feature>
<organism evidence="3 4">
    <name type="scientific">Ceratodon purpureus</name>
    <name type="common">Fire moss</name>
    <name type="synonym">Dicranum purpureum</name>
    <dbReference type="NCBI Taxonomy" id="3225"/>
    <lineage>
        <taxon>Eukaryota</taxon>
        <taxon>Viridiplantae</taxon>
        <taxon>Streptophyta</taxon>
        <taxon>Embryophyta</taxon>
        <taxon>Bryophyta</taxon>
        <taxon>Bryophytina</taxon>
        <taxon>Bryopsida</taxon>
        <taxon>Dicranidae</taxon>
        <taxon>Pseudoditrichales</taxon>
        <taxon>Ditrichaceae</taxon>
        <taxon>Ceratodon</taxon>
    </lineage>
</organism>
<name>A0A8T0IPX8_CERPU</name>
<dbReference type="Proteomes" id="UP000822688">
    <property type="component" value="Chromosome 3"/>
</dbReference>
<comment type="caution">
    <text evidence="3">The sequence shown here is derived from an EMBL/GenBank/DDBJ whole genome shotgun (WGS) entry which is preliminary data.</text>
</comment>
<feature type="region of interest" description="Disordered" evidence="1">
    <location>
        <begin position="143"/>
        <end position="165"/>
    </location>
</feature>
<feature type="region of interest" description="Disordered" evidence="1">
    <location>
        <begin position="200"/>
        <end position="287"/>
    </location>
</feature>
<feature type="transmembrane region" description="Helical" evidence="2">
    <location>
        <begin position="34"/>
        <end position="53"/>
    </location>
</feature>
<evidence type="ECO:0000313" key="3">
    <source>
        <dbReference type="EMBL" id="KAG0585059.1"/>
    </source>
</evidence>
<dbReference type="AlphaFoldDB" id="A0A8T0IPX8"/>
<keyword evidence="4" id="KW-1185">Reference proteome</keyword>
<dbReference type="PANTHER" id="PTHR34125:SF7">
    <property type="entry name" value="TRANSMEMBRANE PROTEIN"/>
    <property type="match status" value="1"/>
</dbReference>
<feature type="compositionally biased region" description="Basic and acidic residues" evidence="1">
    <location>
        <begin position="335"/>
        <end position="348"/>
    </location>
</feature>
<sequence>MAPQVVKDFVALVSAHPILFGMSLILFTPPFFPIVKFFSPLLISTALFMLALFTMGPKSDGDGSEGERDKDWEGSSEADGGDGEGVIKRRRPDGGWMDWVKSIEESSISFMSPRAKLKRENWKGGAVNDENASILEDASWAKGGDFSSYEQGDSGVTEEESSASRLMQENVGNSFMPTLIAPSMLFKVDSSLKAAAERSIYDDMDLGEDGPEDDAPELEDVEEPEQHEQHEQPGTPAPETEESSHQSPGHGVQHQPLENLQIPNRVAAEDSESDSPYTDLDSSSDLDRSKRFMFANVRKNSANANSGLSVNSDGDTPVAEKLTLSGKFHQMEKLSDFIDDSEHAEKTGQESPELNVLQPTTDEQVEAVKAQLESFVQDDKPKEEKAEGSPSPPKPDDVVKKSVSEDEKTPETPAPKAAEPKGEISEVQ</sequence>